<evidence type="ECO:0000256" key="11">
    <source>
        <dbReference type="SAM" id="Phobius"/>
    </source>
</evidence>
<evidence type="ECO:0000256" key="8">
    <source>
        <dbReference type="ARBA" id="ARBA00023180"/>
    </source>
</evidence>
<gene>
    <name evidence="15" type="ORF">CCH79_00009935</name>
</gene>
<dbReference type="PROSITE" id="PS00652">
    <property type="entry name" value="TNFR_NGFR_1"/>
    <property type="match status" value="1"/>
</dbReference>
<feature type="disulfide bond" evidence="9">
    <location>
        <begin position="129"/>
        <end position="142"/>
    </location>
</feature>
<dbReference type="PANTHER" id="PTHR46330:SF6">
    <property type="entry name" value="HEMATOPOIETIC DEATH RECEPTOR-RELATED"/>
    <property type="match status" value="1"/>
</dbReference>
<dbReference type="Proteomes" id="UP000250572">
    <property type="component" value="Unassembled WGS sequence"/>
</dbReference>
<dbReference type="PROSITE" id="PS50050">
    <property type="entry name" value="TNFR_NGFR_2"/>
    <property type="match status" value="2"/>
</dbReference>
<evidence type="ECO:0000256" key="12">
    <source>
        <dbReference type="SAM" id="SignalP"/>
    </source>
</evidence>
<dbReference type="GO" id="GO:0043065">
    <property type="term" value="P:positive regulation of apoptotic process"/>
    <property type="evidence" value="ECO:0007669"/>
    <property type="project" value="TreeGrafter"/>
</dbReference>
<protein>
    <recommendedName>
        <fullName evidence="17">TNFR-Cys domain-containing protein</fullName>
    </recommendedName>
</protein>
<name>A0A315V563_GAMAF</name>
<evidence type="ECO:0000256" key="2">
    <source>
        <dbReference type="ARBA" id="ARBA00022703"/>
    </source>
</evidence>
<dbReference type="EMBL" id="NHOQ01002301">
    <property type="protein sequence ID" value="PWA18481.1"/>
    <property type="molecule type" value="Genomic_DNA"/>
</dbReference>
<dbReference type="InterPro" id="IPR000488">
    <property type="entry name" value="Death_dom"/>
</dbReference>
<keyword evidence="4" id="KW-0677">Repeat</keyword>
<dbReference type="SUPFAM" id="SSF57586">
    <property type="entry name" value="TNF receptor-like"/>
    <property type="match status" value="2"/>
</dbReference>
<proteinExistence type="predicted"/>
<dbReference type="InterPro" id="IPR011029">
    <property type="entry name" value="DEATH-like_dom_sf"/>
</dbReference>
<feature type="signal peptide" evidence="12">
    <location>
        <begin position="1"/>
        <end position="18"/>
    </location>
</feature>
<dbReference type="GO" id="GO:0005886">
    <property type="term" value="C:plasma membrane"/>
    <property type="evidence" value="ECO:0007669"/>
    <property type="project" value="TreeGrafter"/>
</dbReference>
<sequence length="399" mass="45564">MSTKVFWASLAVLQLVVAYPRQGVKTGRSISCKKYIEYPHNGICCVNCEAGQYVQSPCTETGKKGTCEECDYGTFTEHANGLKQCIKCTQCPPDQEIVRVCSHTQDTLCQCKPGRYCHPDEACEICRKCSRCNSDEEVVKNCTSTSNTECKKRQGNFSPEAAPTLTTGLTVFFVVLVIVLVIIILIFWKKKWRREDSNNFNQGCISVRKPHSTSPSTYANMYPQRKEEIINLCESNSSSASSSQHNLTDPAETLPCEDPNRREEEPFPTLIPKNGVESLLACFEFFEELNVDFHHRFFRKLSVENNEIRSKDHLSYEDRIHYLLSYWVEKKGKEANLNHLLRALLDLNQRRTAEEIMNKAIEKVNNVTMTLHCCTCIVEFDIVHPPPRRQQAVTQQVDL</sequence>
<evidence type="ECO:0000313" key="16">
    <source>
        <dbReference type="Proteomes" id="UP000250572"/>
    </source>
</evidence>
<reference evidence="15 16" key="1">
    <citation type="journal article" date="2018" name="G3 (Bethesda)">
        <title>A High-Quality Reference Genome for the Invasive Mosquitofish Gambusia affinis Using a Chicago Library.</title>
        <authorList>
            <person name="Hoffberg S.L."/>
            <person name="Troendle N.J."/>
            <person name="Glenn T.C."/>
            <person name="Mahmud O."/>
            <person name="Louha S."/>
            <person name="Chalopin D."/>
            <person name="Bennetzen J.L."/>
            <person name="Mauricio R."/>
        </authorList>
    </citation>
    <scope>NUCLEOTIDE SEQUENCE [LARGE SCALE GENOMIC DNA]</scope>
    <source>
        <strain evidence="15">NE01/NJP1002.9</strain>
        <tissue evidence="15">Muscle</tissue>
    </source>
</reference>
<evidence type="ECO:0000256" key="10">
    <source>
        <dbReference type="SAM" id="MobiDB-lite"/>
    </source>
</evidence>
<feature type="region of interest" description="Disordered" evidence="10">
    <location>
        <begin position="237"/>
        <end position="268"/>
    </location>
</feature>
<evidence type="ECO:0000256" key="6">
    <source>
        <dbReference type="ARBA" id="ARBA00023157"/>
    </source>
</evidence>
<dbReference type="GO" id="GO:0036462">
    <property type="term" value="P:TRAIL-activated apoptotic signaling pathway"/>
    <property type="evidence" value="ECO:0007669"/>
    <property type="project" value="TreeGrafter"/>
</dbReference>
<dbReference type="Pfam" id="PF00020">
    <property type="entry name" value="TNFR_c6"/>
    <property type="match status" value="2"/>
</dbReference>
<feature type="disulfide bond" evidence="9">
    <location>
        <begin position="91"/>
        <end position="109"/>
    </location>
</feature>
<keyword evidence="16" id="KW-1185">Reference proteome</keyword>
<evidence type="ECO:0000313" key="15">
    <source>
        <dbReference type="EMBL" id="PWA18481.1"/>
    </source>
</evidence>
<evidence type="ECO:0000259" key="13">
    <source>
        <dbReference type="PROSITE" id="PS50017"/>
    </source>
</evidence>
<dbReference type="Pfam" id="PF00531">
    <property type="entry name" value="Death"/>
    <property type="match status" value="1"/>
</dbReference>
<dbReference type="SUPFAM" id="SSF47986">
    <property type="entry name" value="DEATH domain"/>
    <property type="match status" value="1"/>
</dbReference>
<feature type="repeat" description="TNFR-Cys" evidence="9">
    <location>
        <begin position="110"/>
        <end position="150"/>
    </location>
</feature>
<dbReference type="InterPro" id="IPR001368">
    <property type="entry name" value="TNFR/NGFR_Cys_rich_reg"/>
</dbReference>
<feature type="transmembrane region" description="Helical" evidence="11">
    <location>
        <begin position="168"/>
        <end position="188"/>
    </location>
</feature>
<dbReference type="PANTHER" id="PTHR46330">
    <property type="entry name" value="TUMOR NECROSIS FACTOR RECEPTOR SUPERFAMILY MEMBER 10B"/>
    <property type="match status" value="1"/>
</dbReference>
<accession>A0A315V563</accession>
<dbReference type="Gene3D" id="1.10.533.10">
    <property type="entry name" value="Death Domain, Fas"/>
    <property type="match status" value="1"/>
</dbReference>
<keyword evidence="7" id="KW-0675">Receptor</keyword>
<feature type="disulfide bond" evidence="9">
    <location>
        <begin position="88"/>
        <end position="101"/>
    </location>
</feature>
<evidence type="ECO:0000259" key="14">
    <source>
        <dbReference type="PROSITE" id="PS50050"/>
    </source>
</evidence>
<evidence type="ECO:0000256" key="4">
    <source>
        <dbReference type="ARBA" id="ARBA00022737"/>
    </source>
</evidence>
<keyword evidence="3 12" id="KW-0732">Signal</keyword>
<feature type="domain" description="Death" evidence="13">
    <location>
        <begin position="296"/>
        <end position="360"/>
    </location>
</feature>
<feature type="repeat" description="TNFR-Cys" evidence="9">
    <location>
        <begin position="69"/>
        <end position="109"/>
    </location>
</feature>
<evidence type="ECO:0000256" key="3">
    <source>
        <dbReference type="ARBA" id="ARBA00022729"/>
    </source>
</evidence>
<comment type="caution">
    <text evidence="15">The sequence shown here is derived from an EMBL/GenBank/DDBJ whole genome shotgun (WGS) entry which is preliminary data.</text>
</comment>
<evidence type="ECO:0000256" key="5">
    <source>
        <dbReference type="ARBA" id="ARBA00023136"/>
    </source>
</evidence>
<keyword evidence="11" id="KW-0812">Transmembrane</keyword>
<keyword evidence="6 9" id="KW-1015">Disulfide bond</keyword>
<feature type="disulfide bond" evidence="9">
    <location>
        <begin position="132"/>
        <end position="150"/>
    </location>
</feature>
<evidence type="ECO:0000256" key="1">
    <source>
        <dbReference type="ARBA" id="ARBA00004370"/>
    </source>
</evidence>
<evidence type="ECO:0008006" key="17">
    <source>
        <dbReference type="Google" id="ProtNLM"/>
    </source>
</evidence>
<keyword evidence="2" id="KW-0053">Apoptosis</keyword>
<feature type="chain" id="PRO_5016242300" description="TNFR-Cys domain-containing protein" evidence="12">
    <location>
        <begin position="19"/>
        <end position="399"/>
    </location>
</feature>
<dbReference type="SMART" id="SM00208">
    <property type="entry name" value="TNFR"/>
    <property type="match status" value="3"/>
</dbReference>
<feature type="disulfide bond" evidence="9">
    <location>
        <begin position="70"/>
        <end position="85"/>
    </location>
</feature>
<dbReference type="AlphaFoldDB" id="A0A315V563"/>
<dbReference type="Gene3D" id="2.10.50.10">
    <property type="entry name" value="Tumor Necrosis Factor Receptor, subunit A, domain 2"/>
    <property type="match status" value="3"/>
</dbReference>
<keyword evidence="11" id="KW-1133">Transmembrane helix</keyword>
<organism evidence="15 16">
    <name type="scientific">Gambusia affinis</name>
    <name type="common">Western mosquitofish</name>
    <name type="synonym">Heterandria affinis</name>
    <dbReference type="NCBI Taxonomy" id="33528"/>
    <lineage>
        <taxon>Eukaryota</taxon>
        <taxon>Metazoa</taxon>
        <taxon>Chordata</taxon>
        <taxon>Craniata</taxon>
        <taxon>Vertebrata</taxon>
        <taxon>Euteleostomi</taxon>
        <taxon>Actinopterygii</taxon>
        <taxon>Neopterygii</taxon>
        <taxon>Teleostei</taxon>
        <taxon>Neoteleostei</taxon>
        <taxon>Acanthomorphata</taxon>
        <taxon>Ovalentaria</taxon>
        <taxon>Atherinomorphae</taxon>
        <taxon>Cyprinodontiformes</taxon>
        <taxon>Poeciliidae</taxon>
        <taxon>Poeciliinae</taxon>
        <taxon>Gambusia</taxon>
    </lineage>
</organism>
<dbReference type="PROSITE" id="PS50017">
    <property type="entry name" value="DEATH_DOMAIN"/>
    <property type="match status" value="1"/>
</dbReference>
<evidence type="ECO:0000256" key="9">
    <source>
        <dbReference type="PROSITE-ProRule" id="PRU00206"/>
    </source>
</evidence>
<feature type="disulfide bond" evidence="9">
    <location>
        <begin position="111"/>
        <end position="126"/>
    </location>
</feature>
<feature type="domain" description="TNFR-Cys" evidence="14">
    <location>
        <begin position="110"/>
        <end position="150"/>
    </location>
</feature>
<dbReference type="GO" id="GO:0009986">
    <property type="term" value="C:cell surface"/>
    <property type="evidence" value="ECO:0007669"/>
    <property type="project" value="TreeGrafter"/>
</dbReference>
<dbReference type="STRING" id="33528.ENSGAFP00000019594"/>
<keyword evidence="5 11" id="KW-0472">Membrane</keyword>
<comment type="subcellular location">
    <subcellularLocation>
        <location evidence="1">Membrane</location>
    </subcellularLocation>
</comment>
<dbReference type="InterPro" id="IPR052491">
    <property type="entry name" value="TNFRSF10"/>
</dbReference>
<evidence type="ECO:0000256" key="7">
    <source>
        <dbReference type="ARBA" id="ARBA00023170"/>
    </source>
</evidence>
<keyword evidence="8" id="KW-0325">Glycoprotein</keyword>
<feature type="domain" description="TNFR-Cys" evidence="14">
    <location>
        <begin position="69"/>
        <end position="109"/>
    </location>
</feature>